<name>A0ABP5EDN2_9MICO</name>
<organism evidence="2 3">
    <name type="scientific">Microbacterium pumilum</name>
    <dbReference type="NCBI Taxonomy" id="344165"/>
    <lineage>
        <taxon>Bacteria</taxon>
        <taxon>Bacillati</taxon>
        <taxon>Actinomycetota</taxon>
        <taxon>Actinomycetes</taxon>
        <taxon>Micrococcales</taxon>
        <taxon>Microbacteriaceae</taxon>
        <taxon>Microbacterium</taxon>
    </lineage>
</organism>
<evidence type="ECO:0000313" key="2">
    <source>
        <dbReference type="EMBL" id="GAA1996153.1"/>
    </source>
</evidence>
<dbReference type="RefSeq" id="WP_344065551.1">
    <property type="nucleotide sequence ID" value="NZ_BAAAOH010000001.1"/>
</dbReference>
<accession>A0ABP5EDN2</accession>
<reference evidence="3" key="1">
    <citation type="journal article" date="2019" name="Int. J. Syst. Evol. Microbiol.">
        <title>The Global Catalogue of Microorganisms (GCM) 10K type strain sequencing project: providing services to taxonomists for standard genome sequencing and annotation.</title>
        <authorList>
            <consortium name="The Broad Institute Genomics Platform"/>
            <consortium name="The Broad Institute Genome Sequencing Center for Infectious Disease"/>
            <person name="Wu L."/>
            <person name="Ma J."/>
        </authorList>
    </citation>
    <scope>NUCLEOTIDE SEQUENCE [LARGE SCALE GENOMIC DNA]</scope>
    <source>
        <strain evidence="3">JCM 14902</strain>
    </source>
</reference>
<sequence>MHVVALGDVGVIDDMMHIGDEAMFQAAHDELDSRGASLVAVSSVPDETAERYRVRAVPRIRFDGLGRAASEARLEAVLARADGHTTLAPDDSAHAVVAAVADADGVLIAGGGNLASTWPLHVYERAALAGIAARLGRPLVVTGQTLGPHLHGRDRELVANLLRSAKLVGVRESSSLQLAADLGVTARLGVDDASFVGMRSGDGPPARDGVLVSLSLSLGRAPRADTVARIAALLDEAADVVGGPVRFHAHFGSLSGTAARGDAVLHDEVRACMRAPSTVVPTGAPRAAASLARSSALLITGRYHPAVFATPAGVPVLGLVTDDYTAVKQRGALAHWAQDATVPISEADSSGIPRLRGLWHERERIGADAIVLLPRHRGDSQRWWDAVATALG</sequence>
<proteinExistence type="predicted"/>
<protein>
    <recommendedName>
        <fullName evidence="1">Polysaccharide pyruvyl transferase domain-containing protein</fullName>
    </recommendedName>
</protein>
<evidence type="ECO:0000259" key="1">
    <source>
        <dbReference type="Pfam" id="PF04230"/>
    </source>
</evidence>
<dbReference type="EMBL" id="BAAAOH010000001">
    <property type="protein sequence ID" value="GAA1996153.1"/>
    <property type="molecule type" value="Genomic_DNA"/>
</dbReference>
<dbReference type="PANTHER" id="PTHR36836">
    <property type="entry name" value="COLANIC ACID BIOSYNTHESIS PROTEIN WCAK"/>
    <property type="match status" value="1"/>
</dbReference>
<feature type="domain" description="Polysaccharide pyruvyl transferase" evidence="1">
    <location>
        <begin position="17"/>
        <end position="322"/>
    </location>
</feature>
<dbReference type="InterPro" id="IPR007345">
    <property type="entry name" value="Polysacch_pyruvyl_Trfase"/>
</dbReference>
<dbReference type="Proteomes" id="UP001500326">
    <property type="component" value="Unassembled WGS sequence"/>
</dbReference>
<dbReference type="PANTHER" id="PTHR36836:SF1">
    <property type="entry name" value="COLANIC ACID BIOSYNTHESIS PROTEIN WCAK"/>
    <property type="match status" value="1"/>
</dbReference>
<comment type="caution">
    <text evidence="2">The sequence shown here is derived from an EMBL/GenBank/DDBJ whole genome shotgun (WGS) entry which is preliminary data.</text>
</comment>
<dbReference type="Pfam" id="PF04230">
    <property type="entry name" value="PS_pyruv_trans"/>
    <property type="match status" value="1"/>
</dbReference>
<keyword evidence="3" id="KW-1185">Reference proteome</keyword>
<evidence type="ECO:0000313" key="3">
    <source>
        <dbReference type="Proteomes" id="UP001500326"/>
    </source>
</evidence>
<gene>
    <name evidence="2" type="ORF">GCM10009777_35990</name>
</gene>